<dbReference type="Proteomes" id="UP000333828">
    <property type="component" value="Unassembled WGS sequence"/>
</dbReference>
<evidence type="ECO:0000256" key="1">
    <source>
        <dbReference type="SAM" id="MobiDB-lite"/>
    </source>
</evidence>
<gene>
    <name evidence="2" type="ORF">PIN31115_04486</name>
</gene>
<feature type="region of interest" description="Disordered" evidence="1">
    <location>
        <begin position="434"/>
        <end position="465"/>
    </location>
</feature>
<protein>
    <submittedName>
        <fullName evidence="2">Uncharacterized protein</fullName>
    </submittedName>
</protein>
<proteinExistence type="predicted"/>
<dbReference type="EMBL" id="CABPSI010000005">
    <property type="protein sequence ID" value="VVE47806.1"/>
    <property type="molecule type" value="Genomic_DNA"/>
</dbReference>
<feature type="region of interest" description="Disordered" evidence="1">
    <location>
        <begin position="55"/>
        <end position="76"/>
    </location>
</feature>
<feature type="region of interest" description="Disordered" evidence="1">
    <location>
        <begin position="1"/>
        <end position="31"/>
    </location>
</feature>
<name>A0A5E4YG57_9BURK</name>
<evidence type="ECO:0000313" key="3">
    <source>
        <dbReference type="Proteomes" id="UP000333828"/>
    </source>
</evidence>
<sequence>MEDLAQKTLSSMTPRDGSEIQSSLHDVQVPVSHSPAYKEITALRRDKLPTATLVEPHLDDEQAGGPPRPPTARSGGYSLVPLNADVPPALHPDEFGVAPDAQIGAQHATIAPPTTWEGFKAGGSRAVVDFTATLTGKLVGDATASAIELNAVAPAPLLWAARLCPPLAGAVLGGLAGATVGSKINPDSKFAKVTGAVLGGLVGAGLGSLSPVAQAAWLKDVKDVIVCAKFVRNVVYPLVRDAITQTFAKAGGRVATHDDAKRRLGATAIATLTYFAISAAVTETQAAMEKPENIDTFIKNILDKLPRDSVAAGGEFLDAINGVVVRSFVYWKWPEAASQEAVASSPYKPHEQLFQNPLQVKSKIVANALARFFGVSLVQCVNGGNDVSDLYGNLGQAAINAATEFRGYIADLADATILDVGNAIKKQRHPIAAQAEENAPSMSPNDQEDAHSPLMVRDAPPAITT</sequence>
<feature type="compositionally biased region" description="Polar residues" evidence="1">
    <location>
        <begin position="7"/>
        <end position="25"/>
    </location>
</feature>
<dbReference type="RefSeq" id="WP_150685960.1">
    <property type="nucleotide sequence ID" value="NZ_CABPSI010000005.1"/>
</dbReference>
<reference evidence="2 3" key="1">
    <citation type="submission" date="2019-08" db="EMBL/GenBank/DDBJ databases">
        <authorList>
            <person name="Peeters C."/>
        </authorList>
    </citation>
    <scope>NUCLEOTIDE SEQUENCE [LARGE SCALE GENOMIC DNA]</scope>
    <source>
        <strain evidence="2 3">LMG 31115</strain>
    </source>
</reference>
<accession>A0A5E4YG57</accession>
<dbReference type="AlphaFoldDB" id="A0A5E4YG57"/>
<organism evidence="2 3">
    <name type="scientific">Pandoraea iniqua</name>
    <dbReference type="NCBI Taxonomy" id="2508288"/>
    <lineage>
        <taxon>Bacteria</taxon>
        <taxon>Pseudomonadati</taxon>
        <taxon>Pseudomonadota</taxon>
        <taxon>Betaproteobacteria</taxon>
        <taxon>Burkholderiales</taxon>
        <taxon>Burkholderiaceae</taxon>
        <taxon>Pandoraea</taxon>
    </lineage>
</organism>
<keyword evidence="3" id="KW-1185">Reference proteome</keyword>
<evidence type="ECO:0000313" key="2">
    <source>
        <dbReference type="EMBL" id="VVE47806.1"/>
    </source>
</evidence>